<dbReference type="Proteomes" id="UP000600214">
    <property type="component" value="Unassembled WGS sequence"/>
</dbReference>
<comment type="caution">
    <text evidence="3">The sequence shown here is derived from an EMBL/GenBank/DDBJ whole genome shotgun (WGS) entry which is preliminary data.</text>
</comment>
<protein>
    <recommendedName>
        <fullName evidence="5">DUF1343 domain-containing protein</fullName>
    </recommendedName>
</protein>
<evidence type="ECO:0000313" key="4">
    <source>
        <dbReference type="Proteomes" id="UP000600214"/>
    </source>
</evidence>
<dbReference type="Gene3D" id="3.90.1150.140">
    <property type="match status" value="1"/>
</dbReference>
<dbReference type="EMBL" id="BMIA01000002">
    <property type="protein sequence ID" value="GGH39078.1"/>
    <property type="molecule type" value="Genomic_DNA"/>
</dbReference>
<feature type="domain" description="Peptidoglycan beta-N-acetylmuramidase NamZ N-terminal" evidence="1">
    <location>
        <begin position="67"/>
        <end position="265"/>
    </location>
</feature>
<gene>
    <name evidence="3" type="ORF">GCM10007423_33200</name>
</gene>
<dbReference type="RefSeq" id="WP_188934059.1">
    <property type="nucleotide sequence ID" value="NZ_BMIA01000002.1"/>
</dbReference>
<keyword evidence="4" id="KW-1185">Reference proteome</keyword>
<dbReference type="InterPro" id="IPR048503">
    <property type="entry name" value="NamZ_C"/>
</dbReference>
<dbReference type="PIRSF" id="PIRSF016719">
    <property type="entry name" value="UCP016719"/>
    <property type="match status" value="1"/>
</dbReference>
<dbReference type="PANTHER" id="PTHR42915:SF1">
    <property type="entry name" value="PEPTIDOGLYCAN BETA-N-ACETYLMURAMIDASE NAMZ"/>
    <property type="match status" value="1"/>
</dbReference>
<reference evidence="4" key="1">
    <citation type="journal article" date="2019" name="Int. J. Syst. Evol. Microbiol.">
        <title>The Global Catalogue of Microorganisms (GCM) 10K type strain sequencing project: providing services to taxonomists for standard genome sequencing and annotation.</title>
        <authorList>
            <consortium name="The Broad Institute Genomics Platform"/>
            <consortium name="The Broad Institute Genome Sequencing Center for Infectious Disease"/>
            <person name="Wu L."/>
            <person name="Ma J."/>
        </authorList>
    </citation>
    <scope>NUCLEOTIDE SEQUENCE [LARGE SCALE GENOMIC DNA]</scope>
    <source>
        <strain evidence="4">CGMCC 1.15288</strain>
    </source>
</reference>
<evidence type="ECO:0000313" key="3">
    <source>
        <dbReference type="EMBL" id="GGH39078.1"/>
    </source>
</evidence>
<sequence>MKTLALAVGLSAALAVNSNCVNSTSQKSAEMADSLSAAPEDLFKAKSPTTGADQVSQYLDYLKGKKVGIVVNQTSIIGTKPIVDSLVALGVNIVTIFGPEHGFRGTASNGDKVNDSVDPKTGIPAISLYGKLKKPTKEQMAAIDLMIFDIQDVGARFYTYINTLGHVMEACAESNKEMLILDRPNPNGFLVDGPILEDHLRSGIGMYKIPISHGLTIAEFAQMINGEGWLPNKMQCRLKIIKVADYTHDTPYVLPVMPSPNLNTQQSVMLYPHICLFEGTILSQGRGTYMPFTVLGAPLLKGKYDFSFTPHSIKGMSETPLHQDQECYGLDLRKYDLKEIRKSGKLNLKWLIDLYKAYPDKEKFFDMSQSKQMGNFDKLSGTENLKKQIIAGTPENDIRKSWEPGLGQFREMRKKYMIYP</sequence>
<dbReference type="Gene3D" id="3.40.50.12170">
    <property type="entry name" value="Uncharacterised protein PF07075, DUF1343"/>
    <property type="match status" value="1"/>
</dbReference>
<dbReference type="Pfam" id="PF07075">
    <property type="entry name" value="NamZ_N"/>
    <property type="match status" value="1"/>
</dbReference>
<evidence type="ECO:0008006" key="5">
    <source>
        <dbReference type="Google" id="ProtNLM"/>
    </source>
</evidence>
<dbReference type="InterPro" id="IPR048502">
    <property type="entry name" value="NamZ_N"/>
</dbReference>
<dbReference type="PANTHER" id="PTHR42915">
    <property type="entry name" value="HYPOTHETICAL 460 KDA PROTEIN IN FEUA-SIGW INTERGENIC REGION [PRECURSOR]"/>
    <property type="match status" value="1"/>
</dbReference>
<dbReference type="Pfam" id="PF20732">
    <property type="entry name" value="NamZ_C"/>
    <property type="match status" value="1"/>
</dbReference>
<name>A0ABQ1YWB8_9BACT</name>
<proteinExistence type="predicted"/>
<evidence type="ECO:0000259" key="1">
    <source>
        <dbReference type="Pfam" id="PF07075"/>
    </source>
</evidence>
<organism evidence="3 4">
    <name type="scientific">Dyadobacter endophyticus</name>
    <dbReference type="NCBI Taxonomy" id="1749036"/>
    <lineage>
        <taxon>Bacteria</taxon>
        <taxon>Pseudomonadati</taxon>
        <taxon>Bacteroidota</taxon>
        <taxon>Cytophagia</taxon>
        <taxon>Cytophagales</taxon>
        <taxon>Spirosomataceae</taxon>
        <taxon>Dyadobacter</taxon>
    </lineage>
</organism>
<feature type="domain" description="Peptidoglycan beta-N-acetylmuramidase NamZ C-terminal" evidence="2">
    <location>
        <begin position="269"/>
        <end position="419"/>
    </location>
</feature>
<evidence type="ECO:0000259" key="2">
    <source>
        <dbReference type="Pfam" id="PF20732"/>
    </source>
</evidence>
<dbReference type="InterPro" id="IPR008302">
    <property type="entry name" value="NamZ"/>
</dbReference>
<accession>A0ABQ1YWB8</accession>